<comment type="subcellular location">
    <subcellularLocation>
        <location evidence="2">Cell membrane</location>
        <topology evidence="2">Multi-pass membrane protein</topology>
    </subcellularLocation>
</comment>
<dbReference type="InterPro" id="IPR004358">
    <property type="entry name" value="Sig_transdc_His_kin-like_C"/>
</dbReference>
<evidence type="ECO:0000256" key="4">
    <source>
        <dbReference type="ARBA" id="ARBA00022475"/>
    </source>
</evidence>
<dbReference type="InterPro" id="IPR003594">
    <property type="entry name" value="HATPase_dom"/>
</dbReference>
<accession>A0A1G7E913</accession>
<dbReference type="Gene3D" id="3.30.450.20">
    <property type="entry name" value="PAS domain"/>
    <property type="match status" value="1"/>
</dbReference>
<dbReference type="InterPro" id="IPR029151">
    <property type="entry name" value="Sensor-like_sf"/>
</dbReference>
<comment type="catalytic activity">
    <reaction evidence="1">
        <text>ATP + protein L-histidine = ADP + protein N-phospho-L-histidine.</text>
        <dbReference type="EC" id="2.7.13.3"/>
    </reaction>
</comment>
<protein>
    <recommendedName>
        <fullName evidence="3">histidine kinase</fullName>
        <ecNumber evidence="3">2.7.13.3</ecNumber>
    </recommendedName>
</protein>
<feature type="transmembrane region" description="Helical" evidence="10">
    <location>
        <begin position="6"/>
        <end position="26"/>
    </location>
</feature>
<evidence type="ECO:0000256" key="1">
    <source>
        <dbReference type="ARBA" id="ARBA00000085"/>
    </source>
</evidence>
<keyword evidence="5" id="KW-0597">Phosphoprotein</keyword>
<evidence type="ECO:0000256" key="10">
    <source>
        <dbReference type="SAM" id="Phobius"/>
    </source>
</evidence>
<dbReference type="EMBL" id="FNBD01000002">
    <property type="protein sequence ID" value="SDE60171.1"/>
    <property type="molecule type" value="Genomic_DNA"/>
</dbReference>
<dbReference type="EC" id="2.7.13.3" evidence="3"/>
<dbReference type="Gene3D" id="1.10.287.130">
    <property type="match status" value="1"/>
</dbReference>
<evidence type="ECO:0000256" key="6">
    <source>
        <dbReference type="ARBA" id="ARBA00022679"/>
    </source>
</evidence>
<evidence type="ECO:0000256" key="9">
    <source>
        <dbReference type="ARBA" id="ARBA00022989"/>
    </source>
</evidence>
<evidence type="ECO:0000256" key="3">
    <source>
        <dbReference type="ARBA" id="ARBA00012438"/>
    </source>
</evidence>
<dbReference type="PANTHER" id="PTHR43304:SF1">
    <property type="entry name" value="PAC DOMAIN-CONTAINING PROTEIN"/>
    <property type="match status" value="1"/>
</dbReference>
<dbReference type="Pfam" id="PF02518">
    <property type="entry name" value="HATPase_c"/>
    <property type="match status" value="1"/>
</dbReference>
<sequence>MWKKVLKIFAILYFPILLLTFVLIFYQKEEQLSGLVQVEERGAAYKKNYLLDLYTSLVFSTQYWSEIDYPVAFDPMRDHSGFIDSYIEIINGFQDYDQFRFLDLKGKEFFRYQREDDKNMVFGPLQNKENRSYVQSGLALKRGEIFLSAIDLNRENGVLETPYKPVVRGVAPIFNTLNEKIGIVVINYRMSRILNQLKAQITNGNFYLTDANFNIITSNTRPYDLGYEIQKSGKALLENYSLTHLPLKKAIDTNFVDQGSVYTFKVFDFKKDFISKEGIFSTIPIIITPTDWVIVQEISPEFLGTWFLPLYKDFLIFNFFAVIVLLILSYYIIKSRQQQEQFYVALEAKNKALLGSKAQLEKNNYQIQDINKSLSIKNDQLKEFNYLVSHNLRSPVTSLSVIIDMLKEEKEPDKIKALLPKMATVSNSIYELTEDIRAYMAILDQNEIKVEFLNVSKLIALVKNEFSDLMLGEQNLKVLVDFKEWEAVSFSKLYLKSILQNFISNAIKYRDTEKSESYVLFEGKIENGSKVLYVRDNGVGINLERHGANVFKLYKRFHRNISGKGVGLFLVKSQLEALNAQISVDSKEGLGTSFKINF</sequence>
<keyword evidence="10" id="KW-0472">Membrane</keyword>
<dbReference type="SUPFAM" id="SSF47384">
    <property type="entry name" value="Homodimeric domain of signal transducing histidine kinase"/>
    <property type="match status" value="1"/>
</dbReference>
<keyword evidence="9 10" id="KW-1133">Transmembrane helix</keyword>
<evidence type="ECO:0000313" key="12">
    <source>
        <dbReference type="EMBL" id="SDE60171.1"/>
    </source>
</evidence>
<dbReference type="SUPFAM" id="SSF103190">
    <property type="entry name" value="Sensory domain-like"/>
    <property type="match status" value="1"/>
</dbReference>
<evidence type="ECO:0000256" key="5">
    <source>
        <dbReference type="ARBA" id="ARBA00022553"/>
    </source>
</evidence>
<reference evidence="13" key="1">
    <citation type="submission" date="2016-10" db="EMBL/GenBank/DDBJ databases">
        <authorList>
            <person name="Varghese N."/>
            <person name="Submissions S."/>
        </authorList>
    </citation>
    <scope>NUCLEOTIDE SEQUENCE [LARGE SCALE GENOMIC DNA]</scope>
    <source>
        <strain evidence="13">DSM 24729</strain>
    </source>
</reference>
<dbReference type="GO" id="GO:0000155">
    <property type="term" value="F:phosphorelay sensor kinase activity"/>
    <property type="evidence" value="ECO:0007669"/>
    <property type="project" value="InterPro"/>
</dbReference>
<dbReference type="InterPro" id="IPR003661">
    <property type="entry name" value="HisK_dim/P_dom"/>
</dbReference>
<keyword evidence="6" id="KW-0808">Transferase</keyword>
<dbReference type="Gene3D" id="3.30.565.10">
    <property type="entry name" value="Histidine kinase-like ATPase, C-terminal domain"/>
    <property type="match status" value="1"/>
</dbReference>
<evidence type="ECO:0000313" key="13">
    <source>
        <dbReference type="Proteomes" id="UP000182114"/>
    </source>
</evidence>
<organism evidence="12 13">
    <name type="scientific">Cellulophaga baltica</name>
    <dbReference type="NCBI Taxonomy" id="76594"/>
    <lineage>
        <taxon>Bacteria</taxon>
        <taxon>Pseudomonadati</taxon>
        <taxon>Bacteroidota</taxon>
        <taxon>Flavobacteriia</taxon>
        <taxon>Flavobacteriales</taxon>
        <taxon>Flavobacteriaceae</taxon>
        <taxon>Cellulophaga</taxon>
    </lineage>
</organism>
<keyword evidence="13" id="KW-1185">Reference proteome</keyword>
<dbReference type="Pfam" id="PF21623">
    <property type="entry name" value="HK_sensor_dom_bact"/>
    <property type="match status" value="1"/>
</dbReference>
<evidence type="ECO:0000256" key="7">
    <source>
        <dbReference type="ARBA" id="ARBA00022692"/>
    </source>
</evidence>
<dbReference type="SMART" id="SM00387">
    <property type="entry name" value="HATPase_c"/>
    <property type="match status" value="1"/>
</dbReference>
<dbReference type="InterPro" id="IPR036890">
    <property type="entry name" value="HATPase_C_sf"/>
</dbReference>
<proteinExistence type="predicted"/>
<feature type="transmembrane region" description="Helical" evidence="10">
    <location>
        <begin position="315"/>
        <end position="333"/>
    </location>
</feature>
<name>A0A1G7E913_9FLAO</name>
<dbReference type="PROSITE" id="PS50109">
    <property type="entry name" value="HIS_KIN"/>
    <property type="match status" value="1"/>
</dbReference>
<evidence type="ECO:0000256" key="8">
    <source>
        <dbReference type="ARBA" id="ARBA00022777"/>
    </source>
</evidence>
<dbReference type="PRINTS" id="PR00344">
    <property type="entry name" value="BCTRLSENSOR"/>
</dbReference>
<dbReference type="eggNOG" id="COG4251">
    <property type="taxonomic scope" value="Bacteria"/>
</dbReference>
<dbReference type="PANTHER" id="PTHR43304">
    <property type="entry name" value="PHYTOCHROME-LIKE PROTEIN CPH1"/>
    <property type="match status" value="1"/>
</dbReference>
<dbReference type="CDD" id="cd00082">
    <property type="entry name" value="HisKA"/>
    <property type="match status" value="1"/>
</dbReference>
<dbReference type="AlphaFoldDB" id="A0A1G7E913"/>
<dbReference type="RefSeq" id="WP_074537483.1">
    <property type="nucleotide sequence ID" value="NZ_FNBD01000002.1"/>
</dbReference>
<dbReference type="InterPro" id="IPR005467">
    <property type="entry name" value="His_kinase_dom"/>
</dbReference>
<dbReference type="InterPro" id="IPR052162">
    <property type="entry name" value="Sensor_kinase/Photoreceptor"/>
</dbReference>
<keyword evidence="7 10" id="KW-0812">Transmembrane</keyword>
<evidence type="ECO:0000259" key="11">
    <source>
        <dbReference type="PROSITE" id="PS50109"/>
    </source>
</evidence>
<dbReference type="GO" id="GO:0005886">
    <property type="term" value="C:plasma membrane"/>
    <property type="evidence" value="ECO:0007669"/>
    <property type="project" value="UniProtKB-SubCell"/>
</dbReference>
<dbReference type="InterPro" id="IPR048760">
    <property type="entry name" value="VP0354-like_sensor_dom"/>
</dbReference>
<keyword evidence="4" id="KW-1003">Cell membrane</keyword>
<feature type="domain" description="Histidine kinase" evidence="11">
    <location>
        <begin position="387"/>
        <end position="598"/>
    </location>
</feature>
<evidence type="ECO:0000256" key="2">
    <source>
        <dbReference type="ARBA" id="ARBA00004651"/>
    </source>
</evidence>
<dbReference type="SUPFAM" id="SSF55874">
    <property type="entry name" value="ATPase domain of HSP90 chaperone/DNA topoisomerase II/histidine kinase"/>
    <property type="match status" value="1"/>
</dbReference>
<keyword evidence="8 12" id="KW-0418">Kinase</keyword>
<dbReference type="Proteomes" id="UP000182114">
    <property type="component" value="Unassembled WGS sequence"/>
</dbReference>
<gene>
    <name evidence="12" type="ORF">SAMN04487992_102173</name>
</gene>
<dbReference type="InterPro" id="IPR036097">
    <property type="entry name" value="HisK_dim/P_sf"/>
</dbReference>